<proteinExistence type="predicted"/>
<dbReference type="AlphaFoldDB" id="A0A6L5Z6Y4"/>
<evidence type="ECO:0000313" key="1">
    <source>
        <dbReference type="EMBL" id="MSU92328.1"/>
    </source>
</evidence>
<dbReference type="Proteomes" id="UP000474957">
    <property type="component" value="Unassembled WGS sequence"/>
</dbReference>
<organism evidence="1 2">
    <name type="scientific">Halovulum marinum</name>
    <dbReference type="NCBI Taxonomy" id="2662447"/>
    <lineage>
        <taxon>Bacteria</taxon>
        <taxon>Pseudomonadati</taxon>
        <taxon>Pseudomonadota</taxon>
        <taxon>Alphaproteobacteria</taxon>
        <taxon>Rhodobacterales</taxon>
        <taxon>Paracoccaceae</taxon>
        <taxon>Halovulum</taxon>
    </lineage>
</organism>
<sequence>MTKEFREAFLAELAAREGERGLLPDIHRKAGVSLDLLKKLKARDGARPNVDDAVRIANYFEKTLSEFIEEPGAERRLQIADRDKIVRALSDKDEPAP</sequence>
<keyword evidence="2" id="KW-1185">Reference proteome</keyword>
<evidence type="ECO:0000313" key="2">
    <source>
        <dbReference type="Proteomes" id="UP000474957"/>
    </source>
</evidence>
<gene>
    <name evidence="1" type="ORF">GE300_22630</name>
</gene>
<accession>A0A6L5Z6Y4</accession>
<name>A0A6L5Z6Y4_9RHOB</name>
<evidence type="ECO:0008006" key="3">
    <source>
        <dbReference type="Google" id="ProtNLM"/>
    </source>
</evidence>
<comment type="caution">
    <text evidence="1">The sequence shown here is derived from an EMBL/GenBank/DDBJ whole genome shotgun (WGS) entry which is preliminary data.</text>
</comment>
<protein>
    <recommendedName>
        <fullName evidence="3">HTH cro/C1-type domain-containing protein</fullName>
    </recommendedName>
</protein>
<reference evidence="1 2" key="1">
    <citation type="submission" date="2019-10" db="EMBL/GenBank/DDBJ databases">
        <title>Cognatihalovulum marinum gen. nov. sp. nov., a new member of the family Rhodobacteraceae isolated from deep seawater of the Northwest Indian Ocean.</title>
        <authorList>
            <person name="Ruan C."/>
            <person name="Wang J."/>
            <person name="Zheng X."/>
            <person name="Song L."/>
            <person name="Zhu Y."/>
            <person name="Huang Y."/>
            <person name="Lu Z."/>
            <person name="Du W."/>
            <person name="Huang L."/>
            <person name="Dai X."/>
        </authorList>
    </citation>
    <scope>NUCLEOTIDE SEQUENCE [LARGE SCALE GENOMIC DNA]</scope>
    <source>
        <strain evidence="1 2">2CG4</strain>
    </source>
</reference>
<dbReference type="RefSeq" id="WP_154449828.1">
    <property type="nucleotide sequence ID" value="NZ_WIND01000074.1"/>
</dbReference>
<dbReference type="EMBL" id="WIND01000074">
    <property type="protein sequence ID" value="MSU92328.1"/>
    <property type="molecule type" value="Genomic_DNA"/>
</dbReference>